<feature type="domain" description="DUF222" evidence="2">
    <location>
        <begin position="105"/>
        <end position="403"/>
    </location>
</feature>
<name>A0A448PEG3_9ACTO</name>
<dbReference type="Proteomes" id="UP000269542">
    <property type="component" value="Chromosome"/>
</dbReference>
<dbReference type="Pfam" id="PF02720">
    <property type="entry name" value="DUF222"/>
    <property type="match status" value="1"/>
</dbReference>
<evidence type="ECO:0000259" key="2">
    <source>
        <dbReference type="Pfam" id="PF02720"/>
    </source>
</evidence>
<dbReference type="CDD" id="cd00085">
    <property type="entry name" value="HNHc"/>
    <property type="match status" value="1"/>
</dbReference>
<keyword evidence="4" id="KW-1185">Reference proteome</keyword>
<reference evidence="3 4" key="1">
    <citation type="submission" date="2018-12" db="EMBL/GenBank/DDBJ databases">
        <authorList>
            <consortium name="Pathogen Informatics"/>
        </authorList>
    </citation>
    <scope>NUCLEOTIDE SEQUENCE [LARGE SCALE GENOMIC DNA]</scope>
    <source>
        <strain evidence="3 4">NCTC13354</strain>
    </source>
</reference>
<dbReference type="InterPro" id="IPR003870">
    <property type="entry name" value="DUF222"/>
</dbReference>
<protein>
    <recommendedName>
        <fullName evidence="2">DUF222 domain-containing protein</fullName>
    </recommendedName>
</protein>
<feature type="compositionally biased region" description="Polar residues" evidence="1">
    <location>
        <begin position="327"/>
        <end position="337"/>
    </location>
</feature>
<evidence type="ECO:0000313" key="4">
    <source>
        <dbReference type="Proteomes" id="UP000269542"/>
    </source>
</evidence>
<feature type="region of interest" description="Disordered" evidence="1">
    <location>
        <begin position="288"/>
        <end position="337"/>
    </location>
</feature>
<accession>A0A448PEG3</accession>
<feature type="compositionally biased region" description="Basic and acidic residues" evidence="1">
    <location>
        <begin position="33"/>
        <end position="45"/>
    </location>
</feature>
<evidence type="ECO:0000313" key="3">
    <source>
        <dbReference type="EMBL" id="VEI13331.1"/>
    </source>
</evidence>
<gene>
    <name evidence="3" type="ORF">NCTC13354_01043</name>
</gene>
<dbReference type="RefSeq" id="WP_241969112.1">
    <property type="nucleotide sequence ID" value="NZ_LR134476.1"/>
</dbReference>
<feature type="compositionally biased region" description="Low complexity" evidence="1">
    <location>
        <begin position="315"/>
        <end position="326"/>
    </location>
</feature>
<dbReference type="InterPro" id="IPR003615">
    <property type="entry name" value="HNH_nuc"/>
</dbReference>
<dbReference type="Gene3D" id="1.10.30.50">
    <property type="match status" value="1"/>
</dbReference>
<dbReference type="AlphaFoldDB" id="A0A448PEG3"/>
<dbReference type="KEGG" id="tbw:NCTC13354_01043"/>
<sequence length="579" mass="63609">MLFDDGVASFNAMTARDDAASSGPGNPLGGPRLGDEHSDGAHLDDTHLDDTHLESVSAHLESPASSDVLGLRANELVASLEQTVDGLAGMDMQSLNARVKGDLSQRLDTAWRRLKAIRYDLVVIDEAEVPQESGARTPTQLEVKTSNGGFIQARKTVERAQALREDFPLFRQALRESLISEEHVDIVRRYINTPELKQKLSDPTHGEGRLLAWARSMSTHQFAKQVKAWVYRWAPRQANEETLQQTVEEKLHIFQKQDHYVINGRLSLLNGTVVYNLIQAITRTNLRNSQNAGSGQNPASEQSGHGVRPDDSSTQLQHDLQPSQQQASLHSAANSESPKVTAAQLQANALVELCARVLEEGVYEGSARTSPHVSVHCPVETLAVAQSRYEEAQLHEEGARLHGEAGMIGAPATESSAHDIPPNIHPNIHPDLGRKLGQIKPGISAEFFTGLEPARLDDGTPLSPAQLQTIIADSQISRVVFGQGSEVLDLGRQARLASPAQARAIRARDKHCQYPGCSHPFPACRIHHAHYWERGGPTDLNNMVLVCWYHHALIHQLDLTATHYEHGWVFTTPEGKTIT</sequence>
<feature type="region of interest" description="Disordered" evidence="1">
    <location>
        <begin position="14"/>
        <end position="45"/>
    </location>
</feature>
<dbReference type="EMBL" id="LR134476">
    <property type="protein sequence ID" value="VEI13331.1"/>
    <property type="molecule type" value="Genomic_DNA"/>
</dbReference>
<proteinExistence type="predicted"/>
<feature type="compositionally biased region" description="Polar residues" evidence="1">
    <location>
        <begin position="288"/>
        <end position="303"/>
    </location>
</feature>
<organism evidence="3 4">
    <name type="scientific">Trueperella bialowiezensis</name>
    <dbReference type="NCBI Taxonomy" id="312285"/>
    <lineage>
        <taxon>Bacteria</taxon>
        <taxon>Bacillati</taxon>
        <taxon>Actinomycetota</taxon>
        <taxon>Actinomycetes</taxon>
        <taxon>Actinomycetales</taxon>
        <taxon>Actinomycetaceae</taxon>
        <taxon>Trueperella</taxon>
    </lineage>
</organism>
<evidence type="ECO:0000256" key="1">
    <source>
        <dbReference type="SAM" id="MobiDB-lite"/>
    </source>
</evidence>